<feature type="compositionally biased region" description="Basic and acidic residues" evidence="2">
    <location>
        <begin position="743"/>
        <end position="761"/>
    </location>
</feature>
<evidence type="ECO:0000256" key="2">
    <source>
        <dbReference type="SAM" id="MobiDB-lite"/>
    </source>
</evidence>
<feature type="region of interest" description="Disordered" evidence="2">
    <location>
        <begin position="123"/>
        <end position="142"/>
    </location>
</feature>
<feature type="region of interest" description="Disordered" evidence="2">
    <location>
        <begin position="252"/>
        <end position="330"/>
    </location>
</feature>
<feature type="coiled-coil region" evidence="1">
    <location>
        <begin position="186"/>
        <end position="213"/>
    </location>
</feature>
<dbReference type="GO" id="GO:0015074">
    <property type="term" value="P:DNA integration"/>
    <property type="evidence" value="ECO:0007669"/>
    <property type="project" value="InterPro"/>
</dbReference>
<dbReference type="GO" id="GO:0003676">
    <property type="term" value="F:nucleic acid binding"/>
    <property type="evidence" value="ECO:0007669"/>
    <property type="project" value="InterPro"/>
</dbReference>
<dbReference type="Gene3D" id="3.30.420.10">
    <property type="entry name" value="Ribonuclease H-like superfamily/Ribonuclease H"/>
    <property type="match status" value="1"/>
</dbReference>
<dbReference type="InterPro" id="IPR041588">
    <property type="entry name" value="Integrase_H2C2"/>
</dbReference>
<dbReference type="OrthoDB" id="5984724at2759"/>
<comment type="caution">
    <text evidence="3">The sequence shown here is derived from an EMBL/GenBank/DDBJ whole genome shotgun (WGS) entry which is preliminary data.</text>
</comment>
<proteinExistence type="predicted"/>
<dbReference type="Proteomes" id="UP001152795">
    <property type="component" value="Unassembled WGS sequence"/>
</dbReference>
<accession>A0A6S7JCN7</accession>
<gene>
    <name evidence="3" type="ORF">PACLA_8A027578</name>
</gene>
<dbReference type="Gene3D" id="1.10.340.70">
    <property type="match status" value="1"/>
</dbReference>
<organism evidence="3 4">
    <name type="scientific">Paramuricea clavata</name>
    <name type="common">Red gorgonian</name>
    <name type="synonym">Violescent sea-whip</name>
    <dbReference type="NCBI Taxonomy" id="317549"/>
    <lineage>
        <taxon>Eukaryota</taxon>
        <taxon>Metazoa</taxon>
        <taxon>Cnidaria</taxon>
        <taxon>Anthozoa</taxon>
        <taxon>Octocorallia</taxon>
        <taxon>Malacalcyonacea</taxon>
        <taxon>Plexauridae</taxon>
        <taxon>Paramuricea</taxon>
    </lineage>
</organism>
<dbReference type="Pfam" id="PF17921">
    <property type="entry name" value="Integrase_H2C2"/>
    <property type="match status" value="1"/>
</dbReference>
<evidence type="ECO:0000313" key="3">
    <source>
        <dbReference type="EMBL" id="CAB4026740.1"/>
    </source>
</evidence>
<dbReference type="PANTHER" id="PTHR47331">
    <property type="entry name" value="PHD-TYPE DOMAIN-CONTAINING PROTEIN"/>
    <property type="match status" value="1"/>
</dbReference>
<evidence type="ECO:0000256" key="1">
    <source>
        <dbReference type="SAM" id="Coils"/>
    </source>
</evidence>
<feature type="region of interest" description="Disordered" evidence="2">
    <location>
        <begin position="743"/>
        <end position="766"/>
    </location>
</feature>
<dbReference type="InterPro" id="IPR001584">
    <property type="entry name" value="Integrase_cat-core"/>
</dbReference>
<dbReference type="InterPro" id="IPR040676">
    <property type="entry name" value="DUF5641"/>
</dbReference>
<dbReference type="EMBL" id="CACRXK020014377">
    <property type="protein sequence ID" value="CAB4026740.1"/>
    <property type="molecule type" value="Genomic_DNA"/>
</dbReference>
<sequence length="1643" mass="188096">MLNTRLDVRLDEQNIRRERALQLRRQRPGHLGDVRKKFSAVKELLNEDTNIEVLNREVESYDRAFCKFVDIHEQYLAFEDDETIKSLQIESYENQRDLKYGLELTIKRLNKERGELASLEAAASLHSHSGKSKKSSRASTKMTTISGRIQVEEANLKMKELHQRQVIERQLERTETDYKKRLGEMEEGKRSEKAELQRRLEMLKAETELERAVTLLRFEEDFGDISDAAGSVKEKPISEISSDMLPLRDYLTPTVHSPCRPSAESESKIPVGDPSSSIPPRNKFPSPDPRDPFPHIPVSRPDVPARDSFPHVPVSRPDAPARDSFPHVPVSRPDVSTRYPFLHVPASRPDVPTRYPFLHVPASRPDVPARDSFPHVPVSRPDVPTRYPFLHVPASLPDVPVRYPLPHVPVSHPSLAMRNRFPHVSFGAPDVPRGNPIPPVVVGDKHSSTYVPIDRLYNPGQNSFPFYPRTERSVSVGYYPQNIPIGMSNPPNVTSRNLHPNTTIGACQEDPCISVGDPLMTSLPQWNVEAPVFRPNSTEYPQQGETRADASALMEFSRRLVDAQRTLSNLGACFVNRLDNEDLIVSLMRKLPEDNIKRRWADTAGDLIKRKGQVHFTDFSEFVQKTAERLNNRFALELKLSRERKTSDKLEPRRVNTYAMQTKNQSQRGRNVYECPSCSGSHGVWRCPIFKAATLTEKLKVVNQQRLCRRCLEKGHFAASCKRKFVCLKKGCGKEHHWLIHPEERKHKDDADDPRNDKAEIENVDPNFPAKNALNSQVDAANNHATVATIGVNQPRICFKVVPVKIRSPNVEKEVTTYAFLDSDSDTALCLNTLADELGLDSTAVDYTMVTMNDRRFIGRETDFKLDNVLTTDRLSVTTKHFATEEQVNKWPHLNGIHLPQIEDKRVKILIGMDRPDVIENDIEKRKGRRGEPYAVKTPLGWTVCGPISENERDISDDTFVNFIQSEHVGIDEQLQCMYNIDFGGTSVDTTPASSIEDRKATCIMEESARLLDGHYQLRLPFRHDVPELPDNYEVAVKRLNLLKKRLAKDEQLREQYTTVMKRYEEEGASKIVADDDLRPAFLWADKGEWPAQPEEISMELTGSDFGVREEEIAVNTTAVQDEFWVSLLKRYSTWRRMFRIVAWLLTICNKFRSLGRKRESGSTETEYPNHVTLSAQTGAKEMIVKHVQRHAFSEEIFDIESSSGSKKGNRLSKLKPFVQDRILRVGGRLKHSDLVFDAKHPMIMPGEHHVTQKIILHYHILYGHVGTHQTLAETRQKFWILKGVASVRRVLRNCHECKRQSARYGEQIMAPLPPVRVSEDSDRVAFPFSAVGVDYFGPFHVTRGKSTRSAKATSSLNKRYGCIFTCLRYRAVHIEIANDLSTESFINAVLRFVARRGPPSVIYSDNGTNFRGAELDILKAMKIWNQEQIRYNLQEKEIEWKFNPPAASHYGGVWERLIRSIRRILHAMIGEQLVNGETLTTFITEVEKIMNDRPITPVPREAEDLKALTPNDILLMRRNPCVSPEDERNLDRYQARWKQIHHLANQFYNRWIKEYLSQLQESQKWLKSRPNFRVGDLVLVTGKDTTRGKWPKGLIQEVYPDEDGVVRRVSVRTAAGTYQRDIRKLCMLEEQVVSLLREQSIA</sequence>
<keyword evidence="1" id="KW-0175">Coiled coil</keyword>
<dbReference type="SUPFAM" id="SSF53098">
    <property type="entry name" value="Ribonuclease H-like"/>
    <property type="match status" value="1"/>
</dbReference>
<keyword evidence="4" id="KW-1185">Reference proteome</keyword>
<protein>
    <submittedName>
        <fullName evidence="3">TPA_exp: pol poly</fullName>
    </submittedName>
</protein>
<dbReference type="PANTHER" id="PTHR47331:SF1">
    <property type="entry name" value="GAG-LIKE PROTEIN"/>
    <property type="match status" value="1"/>
</dbReference>
<dbReference type="PROSITE" id="PS50994">
    <property type="entry name" value="INTEGRASE"/>
    <property type="match status" value="1"/>
</dbReference>
<dbReference type="Pfam" id="PF18701">
    <property type="entry name" value="DUF5641"/>
    <property type="match status" value="1"/>
</dbReference>
<dbReference type="InterPro" id="IPR012337">
    <property type="entry name" value="RNaseH-like_sf"/>
</dbReference>
<reference evidence="3" key="1">
    <citation type="submission" date="2020-04" db="EMBL/GenBank/DDBJ databases">
        <authorList>
            <person name="Alioto T."/>
            <person name="Alioto T."/>
            <person name="Gomez Garrido J."/>
        </authorList>
    </citation>
    <scope>NUCLEOTIDE SEQUENCE</scope>
    <source>
        <strain evidence="3">A484AB</strain>
    </source>
</reference>
<dbReference type="InterPro" id="IPR036397">
    <property type="entry name" value="RNaseH_sf"/>
</dbReference>
<evidence type="ECO:0000313" key="4">
    <source>
        <dbReference type="Proteomes" id="UP001152795"/>
    </source>
</evidence>
<name>A0A6S7JCN7_PARCT</name>